<accession>A0A6B8VFZ0</accession>
<evidence type="ECO:0000256" key="2">
    <source>
        <dbReference type="SAM" id="Phobius"/>
    </source>
</evidence>
<reference evidence="5" key="1">
    <citation type="submission" date="2019-11" db="EMBL/GenBank/DDBJ databases">
        <title>Complete genome sequence of Corynebacterium kalinowskii 1959, a novel Corynebacterium species isolated from soil of a small paddock in Vilsendorf, Germany.</title>
        <authorList>
            <person name="Schaffert L."/>
            <person name="Ruwe M."/>
            <person name="Milse J."/>
            <person name="Hanuschka K."/>
            <person name="Ortseifen V."/>
            <person name="Droste J."/>
            <person name="Brandt D."/>
            <person name="Schlueter L."/>
            <person name="Kutter Y."/>
            <person name="Vinke S."/>
            <person name="Viehoefer P."/>
            <person name="Jacob L."/>
            <person name="Luebke N.-C."/>
            <person name="Schulte-Berndt E."/>
            <person name="Hain C."/>
            <person name="Linder M."/>
            <person name="Schmidt P."/>
            <person name="Wollenschlaeger L."/>
            <person name="Luttermann T."/>
            <person name="Thieme E."/>
            <person name="Hassa J."/>
            <person name="Haak M."/>
            <person name="Wittchen M."/>
            <person name="Mentz A."/>
            <person name="Persicke M."/>
            <person name="Busche T."/>
            <person name="Ruckert C."/>
        </authorList>
    </citation>
    <scope>NUCLEOTIDE SEQUENCE [LARGE SCALE GENOMIC DNA]</scope>
    <source>
        <strain evidence="5">1959</strain>
    </source>
</reference>
<evidence type="ECO:0000256" key="1">
    <source>
        <dbReference type="SAM" id="MobiDB-lite"/>
    </source>
</evidence>
<protein>
    <recommendedName>
        <fullName evidence="6">Secreted protein</fullName>
    </recommendedName>
</protein>
<evidence type="ECO:0008006" key="6">
    <source>
        <dbReference type="Google" id="ProtNLM"/>
    </source>
</evidence>
<feature type="region of interest" description="Disordered" evidence="1">
    <location>
        <begin position="131"/>
        <end position="166"/>
    </location>
</feature>
<dbReference type="KEGG" id="ckw:CKALI_10970"/>
<keyword evidence="2" id="KW-1133">Transmembrane helix</keyword>
<organism evidence="4 5">
    <name type="scientific">Corynebacterium kalinowskii</name>
    <dbReference type="NCBI Taxonomy" id="2675216"/>
    <lineage>
        <taxon>Bacteria</taxon>
        <taxon>Bacillati</taxon>
        <taxon>Actinomycetota</taxon>
        <taxon>Actinomycetes</taxon>
        <taxon>Mycobacteriales</taxon>
        <taxon>Corynebacteriaceae</taxon>
        <taxon>Corynebacterium</taxon>
    </lineage>
</organism>
<keyword evidence="2" id="KW-0472">Membrane</keyword>
<sequence>MVVDVKKKTSRLGLALAFAAAILGQSLFVPAFSATTGSQMPTDTDSSIHVVEFEKSSHPDVVLESIEINLDVVPSDTEESVTETDEPIATEIPIPTCVEADPCESDPLPGDDDATTFVPHEGQIPVIIDYSRPDEPTSYEGSDDDEPEAMEPLASPEQVKEASARSNVGDNLVLALRGNERDPWPDMSVLDLINGLATKVEEFSKEVFGSADLETQSVVTQSPVHVEQLETQEPAPLIPVLVSDPAEVPVEKQLAQPVLTKVVSPSPALDHPYKNVSEPTAPTPQVAMATLVLIVLSLITGVIFTIGTSFTSRKN</sequence>
<evidence type="ECO:0000313" key="5">
    <source>
        <dbReference type="Proteomes" id="UP000427071"/>
    </source>
</evidence>
<dbReference type="Proteomes" id="UP000427071">
    <property type="component" value="Chromosome"/>
</dbReference>
<dbReference type="EMBL" id="CP046452">
    <property type="protein sequence ID" value="QGU03043.1"/>
    <property type="molecule type" value="Genomic_DNA"/>
</dbReference>
<keyword evidence="5" id="KW-1185">Reference proteome</keyword>
<feature type="transmembrane region" description="Helical" evidence="2">
    <location>
        <begin position="286"/>
        <end position="310"/>
    </location>
</feature>
<proteinExistence type="predicted"/>
<dbReference type="AlphaFoldDB" id="A0A6B8VFZ0"/>
<evidence type="ECO:0000256" key="3">
    <source>
        <dbReference type="SAM" id="SignalP"/>
    </source>
</evidence>
<evidence type="ECO:0000313" key="4">
    <source>
        <dbReference type="EMBL" id="QGU03043.1"/>
    </source>
</evidence>
<feature type="signal peptide" evidence="3">
    <location>
        <begin position="1"/>
        <end position="31"/>
    </location>
</feature>
<gene>
    <name evidence="4" type="ORF">CKALI_10970</name>
</gene>
<keyword evidence="2" id="KW-0812">Transmembrane</keyword>
<keyword evidence="3" id="KW-0732">Signal</keyword>
<name>A0A6B8VFZ0_9CORY</name>
<feature type="chain" id="PRO_5038348501" description="Secreted protein" evidence="3">
    <location>
        <begin position="32"/>
        <end position="315"/>
    </location>
</feature>